<dbReference type="GO" id="GO:0003979">
    <property type="term" value="F:UDP-glucose 6-dehydrogenase activity"/>
    <property type="evidence" value="ECO:0007669"/>
    <property type="project" value="UniProtKB-EC"/>
</dbReference>
<dbReference type="InterPro" id="IPR017476">
    <property type="entry name" value="UDP-Glc/GDP-Man"/>
</dbReference>
<name>A0A098EE95_9ZZZZ</name>
<evidence type="ECO:0000259" key="4">
    <source>
        <dbReference type="SMART" id="SM00984"/>
    </source>
</evidence>
<accession>A0A098EE95</accession>
<dbReference type="InterPro" id="IPR001732">
    <property type="entry name" value="UDP-Glc/GDP-Man_DH_N"/>
</dbReference>
<dbReference type="InterPro" id="IPR008927">
    <property type="entry name" value="6-PGluconate_DH-like_C_sf"/>
</dbReference>
<keyword evidence="2" id="KW-0520">NAD</keyword>
<evidence type="ECO:0000256" key="3">
    <source>
        <dbReference type="SAM" id="Coils"/>
    </source>
</evidence>
<dbReference type="SMART" id="SM00984">
    <property type="entry name" value="UDPG_MGDP_dh_C"/>
    <property type="match status" value="1"/>
</dbReference>
<evidence type="ECO:0000313" key="5">
    <source>
        <dbReference type="EMBL" id="CEG13841.1"/>
    </source>
</evidence>
<keyword evidence="3" id="KW-0175">Coiled coil</keyword>
<organism evidence="5">
    <name type="scientific">groundwater metagenome</name>
    <dbReference type="NCBI Taxonomy" id="717931"/>
    <lineage>
        <taxon>unclassified sequences</taxon>
        <taxon>metagenomes</taxon>
        <taxon>ecological metagenomes</taxon>
    </lineage>
</organism>
<dbReference type="InterPro" id="IPR014027">
    <property type="entry name" value="UDP-Glc/GDP-Man_DH_C"/>
</dbReference>
<dbReference type="SUPFAM" id="SSF52413">
    <property type="entry name" value="UDP-glucose/GDP-mannose dehydrogenase C-terminal domain"/>
    <property type="match status" value="1"/>
</dbReference>
<dbReference type="InterPro" id="IPR028359">
    <property type="entry name" value="UDP_ManNAc/GlcNAc_DH"/>
</dbReference>
<reference evidence="5" key="1">
    <citation type="submission" date="2014-09" db="EMBL/GenBank/DDBJ databases">
        <authorList>
            <person name="Probst J Alexander"/>
        </authorList>
    </citation>
    <scope>NUCLEOTIDE SEQUENCE</scope>
</reference>
<sequence>MKKLCVFGMGYVGLPLACKAIEKGYKVIGVDVDAKKIDLINKGISPIDDDELKNKLKNLKGKIKATNDSLNAVKKSDIIVICVPTPVDENYHPDLKYVKSAAETISKGLKKGQLVILESTVAPLTTENILKPILEKSGLKCGKDFYLCFCPERIDPGNKKFKLKDISRVVGGINEESTKKAIDFYKSVLDSEVLGLTSPRSAEAVKIIENTFRDINIAFVNEMAKSFDILGIDIIEVIKGASTKPFAFMPHYPGCGVGGHCIAVDPYYLIEEAGKEGFEHRFLRLAREINNSMPEYTVERVIEGLNEINKSVKDTKITVLGLTYKGNVDDTRESPAFKIIEKLKKMGGDVKVFDPYVLKMSDFKNLDDALNCECIVIVTAHDEFKNLDLDRVDKKGVKVIIDGRNILDKEKVAGVRIVYRGIGR</sequence>
<keyword evidence="1 5" id="KW-0560">Oxidoreductase</keyword>
<dbReference type="EMBL" id="CCXY01000422">
    <property type="protein sequence ID" value="CEG13841.1"/>
    <property type="molecule type" value="Genomic_DNA"/>
</dbReference>
<dbReference type="NCBIfam" id="TIGR03026">
    <property type="entry name" value="NDP-sugDHase"/>
    <property type="match status" value="1"/>
</dbReference>
<evidence type="ECO:0000256" key="1">
    <source>
        <dbReference type="ARBA" id="ARBA00023002"/>
    </source>
</evidence>
<dbReference type="GO" id="GO:0000271">
    <property type="term" value="P:polysaccharide biosynthetic process"/>
    <property type="evidence" value="ECO:0007669"/>
    <property type="project" value="InterPro"/>
</dbReference>
<dbReference type="Gene3D" id="3.40.50.720">
    <property type="entry name" value="NAD(P)-binding Rossmann-like Domain"/>
    <property type="match status" value="2"/>
</dbReference>
<dbReference type="InterPro" id="IPR036291">
    <property type="entry name" value="NAD(P)-bd_dom_sf"/>
</dbReference>
<dbReference type="PANTHER" id="PTHR43491:SF1">
    <property type="entry name" value="UDP-N-ACETYL-D-MANNOSAMINE DEHYDROGENASE"/>
    <property type="match status" value="1"/>
</dbReference>
<dbReference type="PIRSF" id="PIRSF500136">
    <property type="entry name" value="UDP_ManNAc_DH"/>
    <property type="match status" value="1"/>
</dbReference>
<dbReference type="EC" id="1.1.1.22" evidence="5"/>
<proteinExistence type="predicted"/>
<dbReference type="Pfam" id="PF03721">
    <property type="entry name" value="UDPG_MGDP_dh_N"/>
    <property type="match status" value="1"/>
</dbReference>
<dbReference type="InterPro" id="IPR036220">
    <property type="entry name" value="UDP-Glc/GDP-Man_DH_C_sf"/>
</dbReference>
<dbReference type="InterPro" id="IPR014026">
    <property type="entry name" value="UDP-Glc/GDP-Man_DH_dimer"/>
</dbReference>
<feature type="coiled-coil region" evidence="3">
    <location>
        <begin position="49"/>
        <end position="76"/>
    </location>
</feature>
<dbReference type="Pfam" id="PF00984">
    <property type="entry name" value="UDPG_MGDP_dh"/>
    <property type="match status" value="1"/>
</dbReference>
<evidence type="ECO:0000256" key="2">
    <source>
        <dbReference type="ARBA" id="ARBA00023027"/>
    </source>
</evidence>
<gene>
    <name evidence="5" type="ORF">MSIBF_A580005</name>
</gene>
<dbReference type="SUPFAM" id="SSF51735">
    <property type="entry name" value="NAD(P)-binding Rossmann-fold domains"/>
    <property type="match status" value="1"/>
</dbReference>
<protein>
    <submittedName>
        <fullName evidence="5">UDP-glucose 6-dehydrogenase</fullName>
        <ecNumber evidence="5">1.1.1.22</ecNumber>
    </submittedName>
</protein>
<dbReference type="Pfam" id="PF03720">
    <property type="entry name" value="UDPG_MGDP_dh_C"/>
    <property type="match status" value="1"/>
</dbReference>
<dbReference type="PIRSF" id="PIRSF000124">
    <property type="entry name" value="UDPglc_GDPman_dh"/>
    <property type="match status" value="1"/>
</dbReference>
<dbReference type="GO" id="GO:0016628">
    <property type="term" value="F:oxidoreductase activity, acting on the CH-CH group of donors, NAD or NADP as acceptor"/>
    <property type="evidence" value="ECO:0007669"/>
    <property type="project" value="InterPro"/>
</dbReference>
<dbReference type="AlphaFoldDB" id="A0A098EE95"/>
<dbReference type="PANTHER" id="PTHR43491">
    <property type="entry name" value="UDP-N-ACETYL-D-MANNOSAMINE DEHYDROGENASE"/>
    <property type="match status" value="1"/>
</dbReference>
<dbReference type="GO" id="GO:0051287">
    <property type="term" value="F:NAD binding"/>
    <property type="evidence" value="ECO:0007669"/>
    <property type="project" value="InterPro"/>
</dbReference>
<feature type="domain" description="UDP-glucose/GDP-mannose dehydrogenase C-terminal" evidence="4">
    <location>
        <begin position="318"/>
        <end position="409"/>
    </location>
</feature>
<dbReference type="SUPFAM" id="SSF48179">
    <property type="entry name" value="6-phosphogluconate dehydrogenase C-terminal domain-like"/>
    <property type="match status" value="1"/>
</dbReference>